<dbReference type="Gene3D" id="3.40.640.10">
    <property type="entry name" value="Type I PLP-dependent aspartate aminotransferase-like (Major domain)"/>
    <property type="match status" value="2"/>
</dbReference>
<evidence type="ECO:0000256" key="3">
    <source>
        <dbReference type="ARBA" id="ARBA00010756"/>
    </source>
</evidence>
<dbReference type="InterPro" id="IPR003437">
    <property type="entry name" value="GcvP"/>
</dbReference>
<dbReference type="RefSeq" id="WP_242287829.1">
    <property type="nucleotide sequence ID" value="NZ_JAKKSL010000004.1"/>
</dbReference>
<dbReference type="EC" id="1.4.4.2" evidence="8"/>
<evidence type="ECO:0000256" key="8">
    <source>
        <dbReference type="HAMAP-Rule" id="MF_00711"/>
    </source>
</evidence>
<evidence type="ECO:0000259" key="10">
    <source>
        <dbReference type="Pfam" id="PF21478"/>
    </source>
</evidence>
<sequence length="971" mass="105081">MTSQLPVNQLASLSLAQLEQTQDFIRRHIGPNEAQTQTMLNDMGVESVNALIDEIVPQNIRLAALPAIGDSKTEVQALADLKAVASLNKINTSYIGLGYYGTLTPNVITRNVLENPGWYTAYTPYQPEIAQGRLESLLNYQQMCIDLTGLPLASASLLDEGTAAAEAMALAKRVSKNKKSNLFFISDDVYPQTIDVVKQRADMFDFDIIVAPAAEATEHDIFGALIQYPGASGEVTDISELIANIQANKGIVAVAADIMSLVLLKAPGELGADAVIGSSQRFGVPMGYGGPHAAFFTTDKYKRSLPGRIIGVSKDTRGNSALRMAMQTREQHIRREKANSNICTAQVLLANMAAFYAVYHGPKGLKTIANRIHRFADILCLGTASKGLVAVHANYFDTLTFNVDAAQKEAVVARALAASANFRTDVDGQISISLDETTTRENIAALFDILLGEGHGLDVAELDQQIVASSHSSIQRSLVRESEILTHPVFNSYHSETEMLRYIKRLENKDLALNHSMISLGSCTMKLNATAQMIPVSWPEFANMHPFAPMDQAQGYKKMIDELADWLVELTGYDKMSMQPNSGAQGEYAGLISIVKYHESRGDSHRNICLIPASAHGTNPASANMVGMKVVVVACDKQGNVDMNDLKTKAEELADNLACIMITYPSTHGVYETTIAEICEIIHAHGGQVYLDGANMNAQVGLTSPGHIGADVSHLNLHKTFAIPHGGGGPGMGPIGVKAHLAPFLPDHAIINVSEETKGNGAVSAAPFGSAGILCISYLYVAMLGKKGVTEASKFAITNANYVATKLSAHYPLLYTGNNGRVAHECIIDLRPLKATSGITEVDIAKRLIDYGFHAPTMSFPVAGTFMIEPTESESKVEPDRFVEAMTSIRNEVRKVESGEWELNNNPLQNAPHTLADITAVWDRGYTVQEAVFPIAGVAKNKFWPTVNRIDDVYGDRNLICSCPPIDSYID</sequence>
<dbReference type="HAMAP" id="MF_00711">
    <property type="entry name" value="GcvP"/>
    <property type="match status" value="1"/>
</dbReference>
<evidence type="ECO:0000256" key="7">
    <source>
        <dbReference type="ARBA" id="ARBA00049026"/>
    </source>
</evidence>
<dbReference type="CDD" id="cd00613">
    <property type="entry name" value="GDC-P"/>
    <property type="match status" value="2"/>
</dbReference>
<evidence type="ECO:0000259" key="9">
    <source>
        <dbReference type="Pfam" id="PF02347"/>
    </source>
</evidence>
<evidence type="ECO:0000256" key="2">
    <source>
        <dbReference type="ARBA" id="ARBA00003788"/>
    </source>
</evidence>
<dbReference type="PANTHER" id="PTHR11773">
    <property type="entry name" value="GLYCINE DEHYDROGENASE, DECARBOXYLATING"/>
    <property type="match status" value="1"/>
</dbReference>
<dbReference type="GO" id="GO:0004375">
    <property type="term" value="F:glycine dehydrogenase (decarboxylating) activity"/>
    <property type="evidence" value="ECO:0007669"/>
    <property type="project" value="UniProtKB-EC"/>
</dbReference>
<comment type="catalytic activity">
    <reaction evidence="7 8">
        <text>N(6)-[(R)-lipoyl]-L-lysyl-[glycine-cleavage complex H protein] + glycine + H(+) = N(6)-[(R)-S(8)-aminomethyldihydrolipoyl]-L-lysyl-[glycine-cleavage complex H protein] + CO2</text>
        <dbReference type="Rhea" id="RHEA:24304"/>
        <dbReference type="Rhea" id="RHEA-COMP:10494"/>
        <dbReference type="Rhea" id="RHEA-COMP:10495"/>
        <dbReference type="ChEBI" id="CHEBI:15378"/>
        <dbReference type="ChEBI" id="CHEBI:16526"/>
        <dbReference type="ChEBI" id="CHEBI:57305"/>
        <dbReference type="ChEBI" id="CHEBI:83099"/>
        <dbReference type="ChEBI" id="CHEBI:83143"/>
        <dbReference type="EC" id="1.4.4.2"/>
    </reaction>
</comment>
<comment type="subunit">
    <text evidence="4 8">The glycine cleavage system is composed of four proteins: P, T, L and H.</text>
</comment>
<evidence type="ECO:0000256" key="5">
    <source>
        <dbReference type="ARBA" id="ARBA00022898"/>
    </source>
</evidence>
<comment type="cofactor">
    <cofactor evidence="1 8">
        <name>pyridoxal 5'-phosphate</name>
        <dbReference type="ChEBI" id="CHEBI:597326"/>
    </cofactor>
</comment>
<reference evidence="11" key="1">
    <citation type="submission" date="2022-01" db="EMBL/GenBank/DDBJ databases">
        <title>Colwellia maritima, isolated from seawater.</title>
        <authorList>
            <person name="Kristyanto S."/>
            <person name="Jung J."/>
            <person name="Jeon C.O."/>
        </authorList>
    </citation>
    <scope>NUCLEOTIDE SEQUENCE</scope>
    <source>
        <strain evidence="11">MSW7</strain>
    </source>
</reference>
<dbReference type="NCBIfam" id="TIGR00461">
    <property type="entry name" value="gcvP"/>
    <property type="match status" value="1"/>
</dbReference>
<feature type="modified residue" description="N6-(pyridoxal phosphate)lysine" evidence="8">
    <location>
        <position position="719"/>
    </location>
</feature>
<dbReference type="InterPro" id="IPR049315">
    <property type="entry name" value="GDC-P_N"/>
</dbReference>
<keyword evidence="6 8" id="KW-0560">Oxidoreductase</keyword>
<organism evidence="11 12">
    <name type="scientific">Colwellia maritima</name>
    <dbReference type="NCBI Taxonomy" id="2912588"/>
    <lineage>
        <taxon>Bacteria</taxon>
        <taxon>Pseudomonadati</taxon>
        <taxon>Pseudomonadota</taxon>
        <taxon>Gammaproteobacteria</taxon>
        <taxon>Alteromonadales</taxon>
        <taxon>Colwelliaceae</taxon>
        <taxon>Colwellia</taxon>
    </lineage>
</organism>
<accession>A0ABS9X4E3</accession>
<dbReference type="InterPro" id="IPR049316">
    <property type="entry name" value="GDC-P_C"/>
</dbReference>
<dbReference type="Pfam" id="PF21478">
    <property type="entry name" value="GcvP2_C"/>
    <property type="match status" value="1"/>
</dbReference>
<gene>
    <name evidence="8 11" type="primary">gcvP</name>
    <name evidence="11" type="ORF">L3081_19260</name>
</gene>
<evidence type="ECO:0000256" key="4">
    <source>
        <dbReference type="ARBA" id="ARBA00011690"/>
    </source>
</evidence>
<protein>
    <recommendedName>
        <fullName evidence="8">Glycine dehydrogenase (decarboxylating)</fullName>
        <ecNumber evidence="8">1.4.4.2</ecNumber>
    </recommendedName>
    <alternativeName>
        <fullName evidence="8">Glycine cleavage system P-protein</fullName>
    </alternativeName>
    <alternativeName>
        <fullName evidence="8">Glycine decarboxylase</fullName>
    </alternativeName>
    <alternativeName>
        <fullName evidence="8">Glycine dehydrogenase (aminomethyl-transferring)</fullName>
    </alternativeName>
</protein>
<dbReference type="NCBIfam" id="NF003346">
    <property type="entry name" value="PRK04366.1"/>
    <property type="match status" value="1"/>
</dbReference>
<comment type="similarity">
    <text evidence="3 8">Belongs to the GcvP family.</text>
</comment>
<keyword evidence="5 8" id="KW-0663">Pyridoxal phosphate</keyword>
<evidence type="ECO:0000256" key="6">
    <source>
        <dbReference type="ARBA" id="ARBA00023002"/>
    </source>
</evidence>
<dbReference type="Proteomes" id="UP001139646">
    <property type="component" value="Unassembled WGS sequence"/>
</dbReference>
<feature type="domain" description="Glycine cleavage system P-protein N-terminal" evidence="9">
    <location>
        <begin position="490"/>
        <end position="763"/>
    </location>
</feature>
<dbReference type="InterPro" id="IPR020581">
    <property type="entry name" value="GDC_P"/>
</dbReference>
<evidence type="ECO:0000313" key="12">
    <source>
        <dbReference type="Proteomes" id="UP001139646"/>
    </source>
</evidence>
<dbReference type="PANTHER" id="PTHR11773:SF13">
    <property type="entry name" value="GLYCINE DEHYDROGENASE (DECARBOXYLATING)"/>
    <property type="match status" value="1"/>
</dbReference>
<dbReference type="EMBL" id="JAKKSL010000004">
    <property type="protein sequence ID" value="MCI2285130.1"/>
    <property type="molecule type" value="Genomic_DNA"/>
</dbReference>
<dbReference type="Pfam" id="PF02347">
    <property type="entry name" value="GDC-P"/>
    <property type="match status" value="2"/>
</dbReference>
<feature type="domain" description="Glycine dehydrogenase C-terminal" evidence="10">
    <location>
        <begin position="792"/>
        <end position="913"/>
    </location>
</feature>
<dbReference type="SUPFAM" id="SSF53383">
    <property type="entry name" value="PLP-dependent transferases"/>
    <property type="match status" value="2"/>
</dbReference>
<dbReference type="Gene3D" id="3.90.1150.10">
    <property type="entry name" value="Aspartate Aminotransferase, domain 1"/>
    <property type="match status" value="1"/>
</dbReference>
<proteinExistence type="inferred from homology"/>
<dbReference type="InterPro" id="IPR015421">
    <property type="entry name" value="PyrdxlP-dep_Trfase_major"/>
</dbReference>
<evidence type="ECO:0000256" key="1">
    <source>
        <dbReference type="ARBA" id="ARBA00001933"/>
    </source>
</evidence>
<name>A0ABS9X4E3_9GAMM</name>
<evidence type="ECO:0000313" key="11">
    <source>
        <dbReference type="EMBL" id="MCI2285130.1"/>
    </source>
</evidence>
<keyword evidence="12" id="KW-1185">Reference proteome</keyword>
<dbReference type="InterPro" id="IPR015424">
    <property type="entry name" value="PyrdxlP-dep_Trfase"/>
</dbReference>
<dbReference type="InterPro" id="IPR015422">
    <property type="entry name" value="PyrdxlP-dep_Trfase_small"/>
</dbReference>
<comment type="caution">
    <text evidence="11">The sequence shown here is derived from an EMBL/GenBank/DDBJ whole genome shotgun (WGS) entry which is preliminary data.</text>
</comment>
<comment type="function">
    <text evidence="2 8">The glycine cleavage system catalyzes the degradation of glycine. The P protein binds the alpha-amino group of glycine through its pyridoxal phosphate cofactor; CO(2) is released and the remaining methylamine moiety is then transferred to the lipoamide cofactor of the H protein.</text>
</comment>
<feature type="domain" description="Glycine cleavage system P-protein N-terminal" evidence="9">
    <location>
        <begin position="26"/>
        <end position="450"/>
    </location>
</feature>